<accession>A0AAW0R846</accession>
<name>A0AAW0R846_9PEZI</name>
<keyword evidence="4" id="KW-1185">Reference proteome</keyword>
<feature type="signal peptide" evidence="2">
    <location>
        <begin position="1"/>
        <end position="25"/>
    </location>
</feature>
<protein>
    <submittedName>
        <fullName evidence="3">Uncharacterized protein</fullName>
    </submittedName>
</protein>
<feature type="region of interest" description="Disordered" evidence="1">
    <location>
        <begin position="175"/>
        <end position="207"/>
    </location>
</feature>
<proteinExistence type="predicted"/>
<reference evidence="3 4" key="1">
    <citation type="submission" date="2023-01" db="EMBL/GenBank/DDBJ databases">
        <title>Analysis of 21 Apiospora genomes using comparative genomics revels a genus with tremendous synthesis potential of carbohydrate active enzymes and secondary metabolites.</title>
        <authorList>
            <person name="Sorensen T."/>
        </authorList>
    </citation>
    <scope>NUCLEOTIDE SEQUENCE [LARGE SCALE GENOMIC DNA]</scope>
    <source>
        <strain evidence="3 4">CBS 117206</strain>
    </source>
</reference>
<dbReference type="AlphaFoldDB" id="A0AAW0R846"/>
<feature type="chain" id="PRO_5043923204" evidence="2">
    <location>
        <begin position="26"/>
        <end position="309"/>
    </location>
</feature>
<keyword evidence="2" id="KW-0732">Signal</keyword>
<organism evidence="3 4">
    <name type="scientific">Apiospora kogelbergensis</name>
    <dbReference type="NCBI Taxonomy" id="1337665"/>
    <lineage>
        <taxon>Eukaryota</taxon>
        <taxon>Fungi</taxon>
        <taxon>Dikarya</taxon>
        <taxon>Ascomycota</taxon>
        <taxon>Pezizomycotina</taxon>
        <taxon>Sordariomycetes</taxon>
        <taxon>Xylariomycetidae</taxon>
        <taxon>Amphisphaeriales</taxon>
        <taxon>Apiosporaceae</taxon>
        <taxon>Apiospora</taxon>
    </lineage>
</organism>
<comment type="caution">
    <text evidence="3">The sequence shown here is derived from an EMBL/GenBank/DDBJ whole genome shotgun (WGS) entry which is preliminary data.</text>
</comment>
<evidence type="ECO:0000256" key="1">
    <source>
        <dbReference type="SAM" id="MobiDB-lite"/>
    </source>
</evidence>
<sequence>MLSLTVSTLFQAALVPLLFQHGAVAELLGCDAVGCPTNEYHVAQCKVGNATLKALGITNITTTLDTRPLTWTVGFQELPKDNSHPEAALVLDKNFYLGTPPALRFDNNTAGCALFFEGVSANLAVSQDKKNSFTCADALNADCVSDLIRQAESAAKLAGDSDACSQLRDSLMSKPPSSCNSVKGGNWGSVSSRPLTGNQTLETADQSQCRATTGQGYDLRLVDSERHYLADRTNKALSQVLMGITPVMTILEKDGKAKAELTCLRLVDSEANQTNDEPSPKSLGSPNGVLSSPSVYLATLLVSTFLYMF</sequence>
<evidence type="ECO:0000313" key="4">
    <source>
        <dbReference type="Proteomes" id="UP001392437"/>
    </source>
</evidence>
<evidence type="ECO:0000313" key="3">
    <source>
        <dbReference type="EMBL" id="KAK8129985.1"/>
    </source>
</evidence>
<evidence type="ECO:0000256" key="2">
    <source>
        <dbReference type="SAM" id="SignalP"/>
    </source>
</evidence>
<gene>
    <name evidence="3" type="ORF">PG999_002365</name>
</gene>
<dbReference type="Proteomes" id="UP001392437">
    <property type="component" value="Unassembled WGS sequence"/>
</dbReference>
<dbReference type="EMBL" id="JAQQWP010000002">
    <property type="protein sequence ID" value="KAK8129985.1"/>
    <property type="molecule type" value="Genomic_DNA"/>
</dbReference>